<dbReference type="AlphaFoldDB" id="G9WI54"/>
<evidence type="ECO:0000313" key="7">
    <source>
        <dbReference type="Proteomes" id="UP000004959"/>
    </source>
</evidence>
<dbReference type="HOGENOM" id="CLU_2370081_0_0_9"/>
<evidence type="ECO:0000256" key="3">
    <source>
        <dbReference type="ARBA" id="ARBA00022989"/>
    </source>
</evidence>
<evidence type="ECO:0000256" key="4">
    <source>
        <dbReference type="ARBA" id="ARBA00023136"/>
    </source>
</evidence>
<dbReference type="Proteomes" id="UP000004959">
    <property type="component" value="Chromosome"/>
</dbReference>
<reference evidence="6 7" key="1">
    <citation type="journal article" date="2012" name="PLoS ONE">
        <title>Functional divergence in the genus oenococcus as predicted by genome sequencing of the newly-described species, Oenococcus kitaharae.</title>
        <authorList>
            <person name="Borneman A.R."/>
            <person name="McCarthy J.M."/>
            <person name="Chambers P.J."/>
            <person name="Bartowsky E.J."/>
        </authorList>
    </citation>
    <scope>NUCLEOTIDE SEQUENCE [LARGE SCALE GENOMIC DNA]</scope>
    <source>
        <strain evidence="7">DSM17330</strain>
    </source>
</reference>
<accession>G9WI54</accession>
<sequence>MVVLISRIIYLPLFITGLILAFRTVHTQPVMTILKIAIVLAFVALLEITLANKLKHRPGVIFLTLIAALFFLAALFGIILFFN</sequence>
<keyword evidence="4 5" id="KW-0472">Membrane</keyword>
<keyword evidence="2 5" id="KW-0812">Transmembrane</keyword>
<feature type="transmembrane region" description="Helical" evidence="5">
    <location>
        <begin position="7"/>
        <end position="25"/>
    </location>
</feature>
<evidence type="ECO:0000256" key="2">
    <source>
        <dbReference type="ARBA" id="ARBA00022692"/>
    </source>
</evidence>
<feature type="transmembrane region" description="Helical" evidence="5">
    <location>
        <begin position="60"/>
        <end position="82"/>
    </location>
</feature>
<keyword evidence="7" id="KW-1185">Reference proteome</keyword>
<feature type="transmembrane region" description="Helical" evidence="5">
    <location>
        <begin position="31"/>
        <end position="48"/>
    </location>
</feature>
<gene>
    <name evidence="6" type="ORF">OKIT_1073</name>
</gene>
<dbReference type="EMBL" id="AFVZ01000001">
    <property type="protein sequence ID" value="EHN59176.1"/>
    <property type="molecule type" value="Genomic_DNA"/>
</dbReference>
<evidence type="ECO:0008006" key="8">
    <source>
        <dbReference type="Google" id="ProtNLM"/>
    </source>
</evidence>
<comment type="caution">
    <text evidence="6">The sequence shown here is derived from an EMBL/GenBank/DDBJ whole genome shotgun (WGS) entry which is preliminary data.</text>
</comment>
<name>G9WI54_9LACO</name>
<protein>
    <recommendedName>
        <fullName evidence="8">DUF1516 family protein</fullName>
    </recommendedName>
</protein>
<organism evidence="6 7">
    <name type="scientific">Oenococcus kitaharae DSM 17330</name>
    <dbReference type="NCBI Taxonomy" id="1045004"/>
    <lineage>
        <taxon>Bacteria</taxon>
        <taxon>Bacillati</taxon>
        <taxon>Bacillota</taxon>
        <taxon>Bacilli</taxon>
        <taxon>Lactobacillales</taxon>
        <taxon>Lactobacillaceae</taxon>
        <taxon>Oenococcus</taxon>
    </lineage>
</organism>
<evidence type="ECO:0000313" key="6">
    <source>
        <dbReference type="EMBL" id="EHN59176.1"/>
    </source>
</evidence>
<dbReference type="InterPro" id="IPR010899">
    <property type="entry name" value="UPF0344"/>
</dbReference>
<proteinExistence type="predicted"/>
<dbReference type="Pfam" id="PF07457">
    <property type="entry name" value="DUF1516"/>
    <property type="match status" value="1"/>
</dbReference>
<evidence type="ECO:0000256" key="1">
    <source>
        <dbReference type="ARBA" id="ARBA00022475"/>
    </source>
</evidence>
<keyword evidence="1" id="KW-1003">Cell membrane</keyword>
<dbReference type="PATRIC" id="fig|1045004.4.peg.1073"/>
<keyword evidence="3 5" id="KW-1133">Transmembrane helix</keyword>
<evidence type="ECO:0000256" key="5">
    <source>
        <dbReference type="SAM" id="Phobius"/>
    </source>
</evidence>